<dbReference type="Proteomes" id="UP000243002">
    <property type="component" value="Unassembled WGS sequence"/>
</dbReference>
<dbReference type="Gene3D" id="1.10.10.1770">
    <property type="entry name" value="Gun4-like"/>
    <property type="match status" value="1"/>
</dbReference>
<reference evidence="2 3" key="1">
    <citation type="journal article" date="2018" name="Environ. Microbiol.">
        <title>Ecological and genomic features of two widespread freshwater picocyanobacteria.</title>
        <authorList>
            <person name="Cabello-Yeves P.J."/>
            <person name="Picazo A."/>
            <person name="Camacho A."/>
            <person name="Callieri C."/>
            <person name="Rosselli R."/>
            <person name="Roda-Garcia J.J."/>
            <person name="Coutinho F.H."/>
            <person name="Rodriguez-Valera F."/>
        </authorList>
    </citation>
    <scope>NUCLEOTIDE SEQUENCE [LARGE SCALE GENOMIC DNA]</scope>
    <source>
        <strain evidence="2 3">Tous</strain>
    </source>
</reference>
<dbReference type="CDD" id="cd16383">
    <property type="entry name" value="GUN4"/>
    <property type="match status" value="1"/>
</dbReference>
<feature type="domain" description="GUN4-like" evidence="1">
    <location>
        <begin position="95"/>
        <end position="234"/>
    </location>
</feature>
<keyword evidence="3" id="KW-1185">Reference proteome</keyword>
<evidence type="ECO:0000313" key="3">
    <source>
        <dbReference type="Proteomes" id="UP000243002"/>
    </source>
</evidence>
<dbReference type="Gene3D" id="1.25.40.620">
    <property type="match status" value="1"/>
</dbReference>
<comment type="caution">
    <text evidence="2">The sequence shown here is derived from an EMBL/GenBank/DDBJ whole genome shotgun (WGS) entry which is preliminary data.</text>
</comment>
<evidence type="ECO:0000259" key="1">
    <source>
        <dbReference type="Pfam" id="PF05419"/>
    </source>
</evidence>
<gene>
    <name evidence="2" type="ORF">C7K55_02575</name>
</gene>
<name>A0A2P7N0P5_9CYAN</name>
<dbReference type="GO" id="GO:0046906">
    <property type="term" value="F:tetrapyrrole binding"/>
    <property type="evidence" value="ECO:0007669"/>
    <property type="project" value="TreeGrafter"/>
</dbReference>
<dbReference type="AlphaFoldDB" id="A0A2P7N0P5"/>
<dbReference type="PANTHER" id="PTHR34800">
    <property type="entry name" value="TETRAPYRROLE-BINDING PROTEIN, CHLOROPLASTIC"/>
    <property type="match status" value="1"/>
</dbReference>
<organism evidence="2 3">
    <name type="scientific">Cyanobium usitatum str. Tous</name>
    <dbReference type="NCBI Taxonomy" id="2116684"/>
    <lineage>
        <taxon>Bacteria</taxon>
        <taxon>Bacillati</taxon>
        <taxon>Cyanobacteriota</taxon>
        <taxon>Cyanophyceae</taxon>
        <taxon>Synechococcales</taxon>
        <taxon>Prochlorococcaceae</taxon>
        <taxon>Cyanobium</taxon>
    </lineage>
</organism>
<proteinExistence type="predicted"/>
<dbReference type="SUPFAM" id="SSF140869">
    <property type="entry name" value="GUN4-like"/>
    <property type="match status" value="1"/>
</dbReference>
<dbReference type="EMBL" id="PXXO01000002">
    <property type="protein sequence ID" value="PSJ07009.1"/>
    <property type="molecule type" value="Genomic_DNA"/>
</dbReference>
<evidence type="ECO:0000313" key="2">
    <source>
        <dbReference type="EMBL" id="PSJ07009.1"/>
    </source>
</evidence>
<dbReference type="RefSeq" id="WP_106501842.1">
    <property type="nucleotide sequence ID" value="NZ_PXXO01000002.1"/>
</dbReference>
<dbReference type="Pfam" id="PF05419">
    <property type="entry name" value="GUN4"/>
    <property type="match status" value="1"/>
</dbReference>
<sequence length="242" mass="27222">MLSGPPVTATTGTSPGALLERFQAGNPRQRRALQATLQQQSQALRPLIPDHLAGVDATGDDWAAGFLIQLLLDEQDQLREEFLARYPDGWLATVSARGLDYAPLQRALMAQQFEEADRITSSLLRELAGPEAIRRGYVYYSEVPPIASADLDSLDRLWVCYSRGRFGFSVQGKLLRSCNGRWELLWPKLAWKDAGRWTRYPGSFQWSIEAPEGHMPLVNQLRGVRLMDALLNHPAVQQRIRP</sequence>
<accession>A0A2P7N0P5</accession>
<dbReference type="InterPro" id="IPR008629">
    <property type="entry name" value="GUN4-like"/>
</dbReference>
<protein>
    <recommendedName>
        <fullName evidence="1">GUN4-like domain-containing protein</fullName>
    </recommendedName>
</protein>
<dbReference type="PANTHER" id="PTHR34800:SF1">
    <property type="entry name" value="TETRAPYRROLE-BINDING PROTEIN, CHLOROPLASTIC"/>
    <property type="match status" value="1"/>
</dbReference>
<dbReference type="OrthoDB" id="7915178at2"/>
<dbReference type="InterPro" id="IPR037215">
    <property type="entry name" value="GUN4-like_sf"/>
</dbReference>